<keyword evidence="3 5" id="KW-1133">Transmembrane helix</keyword>
<dbReference type="AlphaFoldDB" id="A0A975K2X8"/>
<dbReference type="Proteomes" id="UP000681425">
    <property type="component" value="Chromosome"/>
</dbReference>
<name>A0A975K2X8_9SPHN</name>
<feature type="transmembrane region" description="Helical" evidence="5">
    <location>
        <begin position="318"/>
        <end position="336"/>
    </location>
</feature>
<proteinExistence type="predicted"/>
<feature type="transmembrane region" description="Helical" evidence="5">
    <location>
        <begin position="42"/>
        <end position="63"/>
    </location>
</feature>
<feature type="transmembrane region" description="Helical" evidence="5">
    <location>
        <begin position="284"/>
        <end position="306"/>
    </location>
</feature>
<keyword evidence="2 5" id="KW-0812">Transmembrane</keyword>
<feature type="transmembrane region" description="Helical" evidence="5">
    <location>
        <begin position="373"/>
        <end position="398"/>
    </location>
</feature>
<dbReference type="GO" id="GO:0055085">
    <property type="term" value="P:transmembrane transport"/>
    <property type="evidence" value="ECO:0007669"/>
    <property type="project" value="InterPro"/>
</dbReference>
<evidence type="ECO:0000256" key="5">
    <source>
        <dbReference type="SAM" id="Phobius"/>
    </source>
</evidence>
<evidence type="ECO:0000256" key="2">
    <source>
        <dbReference type="ARBA" id="ARBA00022692"/>
    </source>
</evidence>
<evidence type="ECO:0000313" key="8">
    <source>
        <dbReference type="Proteomes" id="UP000681425"/>
    </source>
</evidence>
<protein>
    <submittedName>
        <fullName evidence="7">SulP family inorganic anion transporter</fullName>
    </submittedName>
</protein>
<feature type="transmembrane region" description="Helical" evidence="5">
    <location>
        <begin position="14"/>
        <end position="35"/>
    </location>
</feature>
<feature type="transmembrane region" description="Helical" evidence="5">
    <location>
        <begin position="193"/>
        <end position="211"/>
    </location>
</feature>
<keyword evidence="4 5" id="KW-0472">Membrane</keyword>
<dbReference type="InterPro" id="IPR001902">
    <property type="entry name" value="SLC26A/SulP_fam"/>
</dbReference>
<dbReference type="Pfam" id="PF00916">
    <property type="entry name" value="Sulfate_transp"/>
    <property type="match status" value="1"/>
</dbReference>
<feature type="transmembrane region" description="Helical" evidence="5">
    <location>
        <begin position="83"/>
        <end position="103"/>
    </location>
</feature>
<evidence type="ECO:0000256" key="3">
    <source>
        <dbReference type="ARBA" id="ARBA00022989"/>
    </source>
</evidence>
<reference evidence="7" key="1">
    <citation type="submission" date="2021-04" db="EMBL/GenBank/DDBJ databases">
        <title>Isolation of p-tert-butylphenol degrading bacteria Sphingobium phenoxybenzoativorans Tas13 from active sludge.</title>
        <authorList>
            <person name="Li Y."/>
        </authorList>
    </citation>
    <scope>NUCLEOTIDE SEQUENCE</scope>
    <source>
        <strain evidence="7">Tas13</strain>
    </source>
</reference>
<feature type="domain" description="SLC26A/SulP transporter" evidence="6">
    <location>
        <begin position="10"/>
        <end position="379"/>
    </location>
</feature>
<dbReference type="KEGG" id="spph:KFK14_12175"/>
<keyword evidence="8" id="KW-1185">Reference proteome</keyword>
<accession>A0A975K2X8</accession>
<dbReference type="GO" id="GO:0016020">
    <property type="term" value="C:membrane"/>
    <property type="evidence" value="ECO:0007669"/>
    <property type="project" value="UniProtKB-SubCell"/>
</dbReference>
<organism evidence="7 8">
    <name type="scientific">Sphingobium phenoxybenzoativorans</name>
    <dbReference type="NCBI Taxonomy" id="1592790"/>
    <lineage>
        <taxon>Bacteria</taxon>
        <taxon>Pseudomonadati</taxon>
        <taxon>Pseudomonadota</taxon>
        <taxon>Alphaproteobacteria</taxon>
        <taxon>Sphingomonadales</taxon>
        <taxon>Sphingomonadaceae</taxon>
        <taxon>Sphingobium</taxon>
    </lineage>
</organism>
<feature type="transmembrane region" description="Helical" evidence="5">
    <location>
        <begin position="242"/>
        <end position="264"/>
    </location>
</feature>
<feature type="transmembrane region" description="Helical" evidence="5">
    <location>
        <begin position="115"/>
        <end position="137"/>
    </location>
</feature>
<feature type="transmembrane region" description="Helical" evidence="5">
    <location>
        <begin position="343"/>
        <end position="361"/>
    </location>
</feature>
<feature type="transmembrane region" description="Helical" evidence="5">
    <location>
        <begin position="164"/>
        <end position="181"/>
    </location>
</feature>
<dbReference type="OrthoDB" id="9769739at2"/>
<dbReference type="EMBL" id="CP073910">
    <property type="protein sequence ID" value="QUT03906.1"/>
    <property type="molecule type" value="Genomic_DNA"/>
</dbReference>
<evidence type="ECO:0000256" key="1">
    <source>
        <dbReference type="ARBA" id="ARBA00004141"/>
    </source>
</evidence>
<sequence>MMKALSGGTFSRDFTASIVVFLVAMPLCMGIAIASGVPPERGLITGIIGGVIVGLLAGSPLQVSGPAAGLAVIVFEIVRDQGLSALGPILILAGIIQFVAGILRVGGWFRAISPAVVHGMLAGIGVLIVVGQFHVLFDDRPLPSGLANLMAMPSKLLGLDNEPAFIAFAVGLVTIVSMLGWEKLRPASMKLVPGALVGVVAATLVAFFMGLEVARVTVPESIVSAIALPDEGIWSQFLNPTIIATALAIAFIASAETLLSAAAVDRMHNGVRTDYNKELRAQGVGNLLCGVAGALPMTGVIVRSSANVQAGAMTRLSAILHGIWILGFVALLPWLLQEIPMAALAGILVVTGVRLVSIQHVRHLFHSYGPLPAVVWAATLIMVVATDLLTGVLVGLGLSMVELLPHLRKLGLKVGERQDGEAREITLDGSATFLTLPKLSAKLDAIPATGALKLNIERLSHIDHTCAEMVKEWLQRRRQSGERVELLGATGRLKTFADAA</sequence>
<evidence type="ECO:0000256" key="4">
    <source>
        <dbReference type="ARBA" id="ARBA00023136"/>
    </source>
</evidence>
<evidence type="ECO:0000313" key="7">
    <source>
        <dbReference type="EMBL" id="QUT03906.1"/>
    </source>
</evidence>
<dbReference type="PANTHER" id="PTHR11814">
    <property type="entry name" value="SULFATE TRANSPORTER"/>
    <property type="match status" value="1"/>
</dbReference>
<comment type="subcellular location">
    <subcellularLocation>
        <location evidence="1">Membrane</location>
        <topology evidence="1">Multi-pass membrane protein</topology>
    </subcellularLocation>
</comment>
<dbReference type="InterPro" id="IPR011547">
    <property type="entry name" value="SLC26A/SulP_dom"/>
</dbReference>
<dbReference type="RefSeq" id="WP_070153313.1">
    <property type="nucleotide sequence ID" value="NZ_CP073910.1"/>
</dbReference>
<evidence type="ECO:0000259" key="6">
    <source>
        <dbReference type="Pfam" id="PF00916"/>
    </source>
</evidence>
<gene>
    <name evidence="7" type="ORF">KFK14_12175</name>
</gene>